<comment type="caution">
    <text evidence="2">The sequence shown here is derived from an EMBL/GenBank/DDBJ whole genome shotgun (WGS) entry which is preliminary data.</text>
</comment>
<evidence type="ECO:0000313" key="2">
    <source>
        <dbReference type="EMBL" id="TDY43046.1"/>
    </source>
</evidence>
<reference evidence="2 3" key="1">
    <citation type="submission" date="2019-03" db="EMBL/GenBank/DDBJ databases">
        <title>Genomic Encyclopedia of Type Strains, Phase IV (KMG-IV): sequencing the most valuable type-strain genomes for metagenomic binning, comparative biology and taxonomic classification.</title>
        <authorList>
            <person name="Goeker M."/>
        </authorList>
    </citation>
    <scope>NUCLEOTIDE SEQUENCE [LARGE SCALE GENOMIC DNA]</scope>
    <source>
        <strain evidence="2 3">DSM 17974</strain>
    </source>
</reference>
<dbReference type="AlphaFoldDB" id="A0A4R8LIB8"/>
<sequence>MYDGGAFGGYTRWAVVFLIIFVLFILLVPGYAGGGSCAGGAAY</sequence>
<evidence type="ECO:0000256" key="1">
    <source>
        <dbReference type="SAM" id="Phobius"/>
    </source>
</evidence>
<keyword evidence="1" id="KW-0812">Transmembrane</keyword>
<name>A0A4R8LIB8_9BACL</name>
<dbReference type="RefSeq" id="WP_279586215.1">
    <property type="nucleotide sequence ID" value="NZ_BSUS01000001.1"/>
</dbReference>
<accession>A0A4R8LIB8</accession>
<protein>
    <submittedName>
        <fullName evidence="2">Uncharacterized protein</fullName>
    </submittedName>
</protein>
<keyword evidence="3" id="KW-1185">Reference proteome</keyword>
<proteinExistence type="predicted"/>
<gene>
    <name evidence="2" type="ORF">C7445_11228</name>
</gene>
<dbReference type="EMBL" id="SORF01000012">
    <property type="protein sequence ID" value="TDY43046.1"/>
    <property type="molecule type" value="Genomic_DNA"/>
</dbReference>
<organism evidence="2 3">
    <name type="scientific">Alicyclobacillus sacchari</name>
    <dbReference type="NCBI Taxonomy" id="392010"/>
    <lineage>
        <taxon>Bacteria</taxon>
        <taxon>Bacillati</taxon>
        <taxon>Bacillota</taxon>
        <taxon>Bacilli</taxon>
        <taxon>Bacillales</taxon>
        <taxon>Alicyclobacillaceae</taxon>
        <taxon>Alicyclobacillus</taxon>
    </lineage>
</organism>
<keyword evidence="1" id="KW-0472">Membrane</keyword>
<keyword evidence="1" id="KW-1133">Transmembrane helix</keyword>
<evidence type="ECO:0000313" key="3">
    <source>
        <dbReference type="Proteomes" id="UP000294581"/>
    </source>
</evidence>
<feature type="transmembrane region" description="Helical" evidence="1">
    <location>
        <begin position="12"/>
        <end position="32"/>
    </location>
</feature>
<dbReference type="Proteomes" id="UP000294581">
    <property type="component" value="Unassembled WGS sequence"/>
</dbReference>